<dbReference type="RefSeq" id="XP_020063476.1">
    <property type="nucleotide sequence ID" value="XM_020210955.1"/>
</dbReference>
<comment type="subcellular location">
    <subcellularLocation>
        <location evidence="6">Cytoplasm</location>
    </subcellularLocation>
    <subcellularLocation>
        <location evidence="6">Cytoplasm</location>
        <location evidence="6">P-body</location>
    </subcellularLocation>
</comment>
<evidence type="ECO:0000259" key="8">
    <source>
        <dbReference type="PROSITE" id="PS52002"/>
    </source>
</evidence>
<dbReference type="InterPro" id="IPR034104">
    <property type="entry name" value="Lsm1"/>
</dbReference>
<organism evidence="9 10">
    <name type="scientific">Suhomyces tanzawaensis NRRL Y-17324</name>
    <dbReference type="NCBI Taxonomy" id="984487"/>
    <lineage>
        <taxon>Eukaryota</taxon>
        <taxon>Fungi</taxon>
        <taxon>Dikarya</taxon>
        <taxon>Ascomycota</taxon>
        <taxon>Saccharomycotina</taxon>
        <taxon>Pichiomycetes</taxon>
        <taxon>Debaryomycetaceae</taxon>
        <taxon>Suhomyces</taxon>
    </lineage>
</organism>
<evidence type="ECO:0000256" key="4">
    <source>
        <dbReference type="ARBA" id="ARBA00022884"/>
    </source>
</evidence>
<reference evidence="10" key="1">
    <citation type="submission" date="2016-05" db="EMBL/GenBank/DDBJ databases">
        <title>Comparative genomics of biotechnologically important yeasts.</title>
        <authorList>
            <consortium name="DOE Joint Genome Institute"/>
            <person name="Riley R."/>
            <person name="Haridas S."/>
            <person name="Wolfe K.H."/>
            <person name="Lopes M.R."/>
            <person name="Hittinger C.T."/>
            <person name="Goker M."/>
            <person name="Salamov A."/>
            <person name="Wisecaver J."/>
            <person name="Long T.M."/>
            <person name="Aerts A.L."/>
            <person name="Barry K."/>
            <person name="Choi C."/>
            <person name="Clum A."/>
            <person name="Coughlan A.Y."/>
            <person name="Deshpande S."/>
            <person name="Douglass A.P."/>
            <person name="Hanson S.J."/>
            <person name="Klenk H.-P."/>
            <person name="Labutti K."/>
            <person name="Lapidus A."/>
            <person name="Lindquist E."/>
            <person name="Lipzen A."/>
            <person name="Meier-Kolthoff J.P."/>
            <person name="Ohm R.A."/>
            <person name="Otillar R.P."/>
            <person name="Pangilinan J."/>
            <person name="Peng Y."/>
            <person name="Rokas A."/>
            <person name="Rosa C.A."/>
            <person name="Scheuner C."/>
            <person name="Sibirny A.A."/>
            <person name="Slot J.C."/>
            <person name="Stielow J.B."/>
            <person name="Sun H."/>
            <person name="Kurtzman C.P."/>
            <person name="Blackwell M."/>
            <person name="Grigoriev I.V."/>
            <person name="Jeffries T.W."/>
        </authorList>
    </citation>
    <scope>NUCLEOTIDE SEQUENCE [LARGE SCALE GENOMIC DNA]</scope>
    <source>
        <strain evidence="10">NRRL Y-17324</strain>
    </source>
</reference>
<dbReference type="STRING" id="984487.A0A1E4SFR4"/>
<protein>
    <recommendedName>
        <fullName evidence="6">U6 snRNA-associated Sm-like protein LSm1</fullName>
    </recommendedName>
</protein>
<feature type="region of interest" description="Disordered" evidence="7">
    <location>
        <begin position="1"/>
        <end position="25"/>
    </location>
</feature>
<comment type="function">
    <text evidence="6">Component of the cytoplasmic LSM1-LSM7 complex which is involved in mRNA degradation.</text>
</comment>
<dbReference type="Proteomes" id="UP000094285">
    <property type="component" value="Unassembled WGS sequence"/>
</dbReference>
<dbReference type="FunFam" id="2.30.30.100:FF:000045">
    <property type="entry name" value="U6 snRNA-associated Sm-like protein LSm1"/>
    <property type="match status" value="1"/>
</dbReference>
<proteinExistence type="inferred from homology"/>
<dbReference type="SMART" id="SM00651">
    <property type="entry name" value="Sm"/>
    <property type="match status" value="1"/>
</dbReference>
<dbReference type="AlphaFoldDB" id="A0A1E4SFR4"/>
<feature type="domain" description="Sm" evidence="8">
    <location>
        <begin position="38"/>
        <end position="121"/>
    </location>
</feature>
<dbReference type="Pfam" id="PF01423">
    <property type="entry name" value="LSM"/>
    <property type="match status" value="1"/>
</dbReference>
<evidence type="ECO:0000313" key="10">
    <source>
        <dbReference type="Proteomes" id="UP000094285"/>
    </source>
</evidence>
<dbReference type="GO" id="GO:0006397">
    <property type="term" value="P:mRNA processing"/>
    <property type="evidence" value="ECO:0007669"/>
    <property type="project" value="UniProtKB-UniRule"/>
</dbReference>
<dbReference type="GO" id="GO:0003729">
    <property type="term" value="F:mRNA binding"/>
    <property type="evidence" value="ECO:0007669"/>
    <property type="project" value="EnsemblFungi"/>
</dbReference>
<dbReference type="InterPro" id="IPR001163">
    <property type="entry name" value="Sm_dom_euk/arc"/>
</dbReference>
<name>A0A1E4SFR4_9ASCO</name>
<dbReference type="InterPro" id="IPR044642">
    <property type="entry name" value="PTHR15588"/>
</dbReference>
<evidence type="ECO:0000256" key="7">
    <source>
        <dbReference type="SAM" id="MobiDB-lite"/>
    </source>
</evidence>
<evidence type="ECO:0000256" key="6">
    <source>
        <dbReference type="RuleBase" id="RU365047"/>
    </source>
</evidence>
<keyword evidence="2 6" id="KW-0963">Cytoplasm</keyword>
<keyword evidence="10" id="KW-1185">Reference proteome</keyword>
<feature type="compositionally biased region" description="Polar residues" evidence="7">
    <location>
        <begin position="16"/>
        <end position="25"/>
    </location>
</feature>
<dbReference type="GO" id="GO:0000290">
    <property type="term" value="P:deadenylation-dependent decapping of nuclear-transcribed mRNA"/>
    <property type="evidence" value="ECO:0007669"/>
    <property type="project" value="EnsemblFungi"/>
</dbReference>
<sequence>MSNSPTQAQQQPAAPNSGSLDSNGPNVEDLYLESYTFTTAAAIVGSVDRKTFVLLRDGRNIFGILRTFDQFANLVLQDAIERIYLKGEDASQGPVKFGEAYRGVFMVRGENVVMMGELDIDREDDHLDQLEQIPFDDAERELKLVHSQTIQDEKARSKRLLSKGLINDFTKSDLY</sequence>
<dbReference type="GO" id="GO:1990726">
    <property type="term" value="C:Lsm1-7-Pat1 complex"/>
    <property type="evidence" value="ECO:0007669"/>
    <property type="project" value="EnsemblFungi"/>
</dbReference>
<evidence type="ECO:0000256" key="2">
    <source>
        <dbReference type="ARBA" id="ARBA00022490"/>
    </source>
</evidence>
<dbReference type="GO" id="GO:1990904">
    <property type="term" value="C:ribonucleoprotein complex"/>
    <property type="evidence" value="ECO:0007669"/>
    <property type="project" value="UniProtKB-KW"/>
</dbReference>
<dbReference type="SUPFAM" id="SSF50182">
    <property type="entry name" value="Sm-like ribonucleoproteins"/>
    <property type="match status" value="1"/>
</dbReference>
<evidence type="ECO:0000256" key="3">
    <source>
        <dbReference type="ARBA" id="ARBA00022664"/>
    </source>
</evidence>
<dbReference type="InterPro" id="IPR047575">
    <property type="entry name" value="Sm"/>
</dbReference>
<dbReference type="GO" id="GO:0000932">
    <property type="term" value="C:P-body"/>
    <property type="evidence" value="ECO:0007669"/>
    <property type="project" value="UniProtKB-SubCell"/>
</dbReference>
<evidence type="ECO:0000256" key="1">
    <source>
        <dbReference type="ARBA" id="ARBA00006850"/>
    </source>
</evidence>
<keyword evidence="5 6" id="KW-0687">Ribonucleoprotein</keyword>
<evidence type="ECO:0000313" key="9">
    <source>
        <dbReference type="EMBL" id="ODV78354.1"/>
    </source>
</evidence>
<dbReference type="CDD" id="cd01728">
    <property type="entry name" value="LSm1"/>
    <property type="match status" value="1"/>
</dbReference>
<evidence type="ECO:0000256" key="5">
    <source>
        <dbReference type="ARBA" id="ARBA00023274"/>
    </source>
</evidence>
<gene>
    <name evidence="6" type="primary">LSM1</name>
    <name evidence="9" type="ORF">CANTADRAFT_6748</name>
</gene>
<dbReference type="PANTHER" id="PTHR15588">
    <property type="entry name" value="LSM1"/>
    <property type="match status" value="1"/>
</dbReference>
<dbReference type="Gene3D" id="2.30.30.100">
    <property type="match status" value="1"/>
</dbReference>
<dbReference type="GO" id="GO:0005634">
    <property type="term" value="C:nucleus"/>
    <property type="evidence" value="ECO:0007669"/>
    <property type="project" value="EnsemblFungi"/>
</dbReference>
<dbReference type="EMBL" id="KV453913">
    <property type="protein sequence ID" value="ODV78354.1"/>
    <property type="molecule type" value="Genomic_DNA"/>
</dbReference>
<dbReference type="OrthoDB" id="10263346at2759"/>
<keyword evidence="4 6" id="KW-0694">RNA-binding</keyword>
<feature type="compositionally biased region" description="Low complexity" evidence="7">
    <location>
        <begin position="1"/>
        <end position="15"/>
    </location>
</feature>
<comment type="subunit">
    <text evidence="6">Component of the heptameric LSM1-LSM7 complex that forms a seven-membered ring structure with a donut shape.</text>
</comment>
<dbReference type="PROSITE" id="PS52002">
    <property type="entry name" value="SM"/>
    <property type="match status" value="1"/>
</dbReference>
<comment type="similarity">
    <text evidence="1 6">Belongs to the snRNP Sm proteins family.</text>
</comment>
<dbReference type="InterPro" id="IPR010920">
    <property type="entry name" value="LSM_dom_sf"/>
</dbReference>
<dbReference type="GeneID" id="30985091"/>
<keyword evidence="3 6" id="KW-0507">mRNA processing</keyword>
<dbReference type="GO" id="GO:0003682">
    <property type="term" value="F:chromatin binding"/>
    <property type="evidence" value="ECO:0007669"/>
    <property type="project" value="EnsemblFungi"/>
</dbReference>
<dbReference type="PANTHER" id="PTHR15588:SF8">
    <property type="entry name" value="U6 SNRNA-ASSOCIATED SM-LIKE PROTEIN LSM1"/>
    <property type="match status" value="1"/>
</dbReference>
<accession>A0A1E4SFR4</accession>